<evidence type="ECO:0000256" key="1">
    <source>
        <dbReference type="SAM" id="MobiDB-lite"/>
    </source>
</evidence>
<proteinExistence type="predicted"/>
<feature type="compositionally biased region" description="Pro residues" evidence="1">
    <location>
        <begin position="1"/>
        <end position="10"/>
    </location>
</feature>
<sequence length="53" mass="5754">SLPGHAPPPSTTVTISDNTATRKTVMHHQATMRFILLIEPGIFVQQARGIEVS</sequence>
<reference evidence="2" key="1">
    <citation type="submission" date="2023-10" db="EMBL/GenBank/DDBJ databases">
        <title>Genome assemblies of two species of porcelain crab, Petrolisthes cinctipes and Petrolisthes manimaculis (Anomura: Porcellanidae).</title>
        <authorList>
            <person name="Angst P."/>
        </authorList>
    </citation>
    <scope>NUCLEOTIDE SEQUENCE</scope>
    <source>
        <strain evidence="2">PB745_01</strain>
        <tissue evidence="2">Gill</tissue>
    </source>
</reference>
<accession>A0AAE1EM77</accession>
<comment type="caution">
    <text evidence="2">The sequence shown here is derived from an EMBL/GenBank/DDBJ whole genome shotgun (WGS) entry which is preliminary data.</text>
</comment>
<name>A0AAE1EM77_PETCI</name>
<evidence type="ECO:0000313" key="2">
    <source>
        <dbReference type="EMBL" id="KAK3856903.1"/>
    </source>
</evidence>
<organism evidence="2 3">
    <name type="scientific">Petrolisthes cinctipes</name>
    <name type="common">Flat porcelain crab</name>
    <dbReference type="NCBI Taxonomy" id="88211"/>
    <lineage>
        <taxon>Eukaryota</taxon>
        <taxon>Metazoa</taxon>
        <taxon>Ecdysozoa</taxon>
        <taxon>Arthropoda</taxon>
        <taxon>Crustacea</taxon>
        <taxon>Multicrustacea</taxon>
        <taxon>Malacostraca</taxon>
        <taxon>Eumalacostraca</taxon>
        <taxon>Eucarida</taxon>
        <taxon>Decapoda</taxon>
        <taxon>Pleocyemata</taxon>
        <taxon>Anomura</taxon>
        <taxon>Galatheoidea</taxon>
        <taxon>Porcellanidae</taxon>
        <taxon>Petrolisthes</taxon>
    </lineage>
</organism>
<dbReference type="Proteomes" id="UP001286313">
    <property type="component" value="Unassembled WGS sequence"/>
</dbReference>
<feature type="compositionally biased region" description="Polar residues" evidence="1">
    <location>
        <begin position="11"/>
        <end position="20"/>
    </location>
</feature>
<dbReference type="EMBL" id="JAWQEG010005758">
    <property type="protein sequence ID" value="KAK3856903.1"/>
    <property type="molecule type" value="Genomic_DNA"/>
</dbReference>
<gene>
    <name evidence="2" type="ORF">Pcinc_036813</name>
</gene>
<keyword evidence="3" id="KW-1185">Reference proteome</keyword>
<feature type="region of interest" description="Disordered" evidence="1">
    <location>
        <begin position="1"/>
        <end position="20"/>
    </location>
</feature>
<feature type="non-terminal residue" evidence="2">
    <location>
        <position position="1"/>
    </location>
</feature>
<dbReference type="AlphaFoldDB" id="A0AAE1EM77"/>
<protein>
    <submittedName>
        <fullName evidence="2">Uncharacterized protein</fullName>
    </submittedName>
</protein>
<evidence type="ECO:0000313" key="3">
    <source>
        <dbReference type="Proteomes" id="UP001286313"/>
    </source>
</evidence>